<dbReference type="Pfam" id="PF00121">
    <property type="entry name" value="TIM"/>
    <property type="match status" value="1"/>
</dbReference>
<dbReference type="FunFam" id="3.20.20.70:FF:000025">
    <property type="entry name" value="Triosephosphate isomerase"/>
    <property type="match status" value="1"/>
</dbReference>
<dbReference type="PANTHER" id="PTHR21139:SF2">
    <property type="entry name" value="TRIOSEPHOSPHATE ISOMERASE"/>
    <property type="match status" value="1"/>
</dbReference>
<dbReference type="PANTHER" id="PTHR21139">
    <property type="entry name" value="TRIOSEPHOSPHATE ISOMERASE"/>
    <property type="match status" value="1"/>
</dbReference>
<dbReference type="EMBL" id="AY596513">
    <property type="protein sequence ID" value="AAU93945.1"/>
    <property type="molecule type" value="mRNA"/>
</dbReference>
<dbReference type="InterPro" id="IPR020861">
    <property type="entry name" value="Triosephosphate_isomerase_AS"/>
</dbReference>
<dbReference type="InterPro" id="IPR035990">
    <property type="entry name" value="TIM_sf"/>
</dbReference>
<dbReference type="AlphaFoldDB" id="Q5YBB3"/>
<dbReference type="NCBIfam" id="TIGR00419">
    <property type="entry name" value="tim"/>
    <property type="match status" value="1"/>
</dbReference>
<comment type="similarity">
    <text evidence="1">Belongs to the triosephosphate isomerase family.</text>
</comment>
<proteinExistence type="evidence at transcript level"/>
<dbReference type="InterPro" id="IPR000652">
    <property type="entry name" value="Triosephosphate_isomerase"/>
</dbReference>
<comment type="subunit">
    <text evidence="2">Homodimer.</text>
</comment>
<dbReference type="InterPro" id="IPR013785">
    <property type="entry name" value="Aldolase_TIM"/>
</dbReference>
<dbReference type="GO" id="GO:0006096">
    <property type="term" value="P:glycolytic process"/>
    <property type="evidence" value="ECO:0007669"/>
    <property type="project" value="InterPro"/>
</dbReference>
<dbReference type="GO" id="GO:0046166">
    <property type="term" value="P:glyceraldehyde-3-phosphate biosynthetic process"/>
    <property type="evidence" value="ECO:0007669"/>
    <property type="project" value="TreeGrafter"/>
</dbReference>
<dbReference type="CDD" id="cd00311">
    <property type="entry name" value="TIM"/>
    <property type="match status" value="1"/>
</dbReference>
<comment type="pathway">
    <text evidence="4">Carbohydrate biosynthesis.</text>
</comment>
<dbReference type="InterPro" id="IPR022896">
    <property type="entry name" value="TrioseP_Isoase_bac/euk"/>
</dbReference>
<evidence type="ECO:0000256" key="4">
    <source>
        <dbReference type="ARBA" id="ARBA00024331"/>
    </source>
</evidence>
<dbReference type="GO" id="GO:0004807">
    <property type="term" value="F:triose-phosphate isomerase activity"/>
    <property type="evidence" value="ECO:0007669"/>
    <property type="project" value="InterPro"/>
</dbReference>
<dbReference type="SUPFAM" id="SSF51351">
    <property type="entry name" value="Triosephosphate isomerase (TIM)"/>
    <property type="match status" value="1"/>
</dbReference>
<dbReference type="GO" id="GO:0006094">
    <property type="term" value="P:gluconeogenesis"/>
    <property type="evidence" value="ECO:0007669"/>
    <property type="project" value="TreeGrafter"/>
</dbReference>
<name>Q5YBB3_HELSJ</name>
<dbReference type="GO" id="GO:0005829">
    <property type="term" value="C:cytosol"/>
    <property type="evidence" value="ECO:0007669"/>
    <property type="project" value="TreeGrafter"/>
</dbReference>
<evidence type="ECO:0000256" key="3">
    <source>
        <dbReference type="ARBA" id="ARBA00023235"/>
    </source>
</evidence>
<dbReference type="HAMAP" id="MF_00147_B">
    <property type="entry name" value="TIM_B"/>
    <property type="match status" value="1"/>
</dbReference>
<protein>
    <submittedName>
        <fullName evidence="5">Triose phosphate isomerase</fullName>
    </submittedName>
</protein>
<evidence type="ECO:0000256" key="2">
    <source>
        <dbReference type="ARBA" id="ARBA00011738"/>
    </source>
</evidence>
<evidence type="ECO:0000256" key="1">
    <source>
        <dbReference type="ARBA" id="ARBA00007422"/>
    </source>
</evidence>
<dbReference type="Gene3D" id="3.20.20.70">
    <property type="entry name" value="Aldolase class I"/>
    <property type="match status" value="1"/>
</dbReference>
<evidence type="ECO:0000313" key="5">
    <source>
        <dbReference type="EMBL" id="AAU93945.1"/>
    </source>
</evidence>
<dbReference type="PROSITE" id="PS00171">
    <property type="entry name" value="TIM_1"/>
    <property type="match status" value="1"/>
</dbReference>
<accession>Q5YBB3</accession>
<reference evidence="5" key="1">
    <citation type="journal article" date="2004" name="Eukaryot. Cell">
        <title>Nucleus-encoded genes for plastid-targeted proteins in Helicosporidium: functional diversity of a cryptic plastid in a parasitic alga.</title>
        <authorList>
            <person name="de Koning A.P."/>
            <person name="Keeling P.J."/>
        </authorList>
    </citation>
    <scope>NUCLEOTIDE SEQUENCE</scope>
</reference>
<dbReference type="GO" id="GO:0019563">
    <property type="term" value="P:glycerol catabolic process"/>
    <property type="evidence" value="ECO:0007669"/>
    <property type="project" value="TreeGrafter"/>
</dbReference>
<sequence length="252" mass="26750">MARKFFVGGNWKCNGTKESVSALVKALSAAKLPSADKVDVVVAPTFLHLSQALSSLPSRVEVSAQNCWIKGGGAFTGEISAEQIVDLGAKWVILGHSERRHIMGESDATVADKVAYALSKGLGVIFCIGEQLSEREANHTMDVCTRQMAALASKISDWSRIVVAYEPVWAIGTGKVATPDQAQEVHGLCRRWVAQHVSPAVAETTRIIYGGSVTAGNCRDLAAQPDIDGFLVGGASLKPEFVDIVASAELKS</sequence>
<organism evidence="5">
    <name type="scientific">Helicosporidium sp. subsp. Simulium jonesii</name>
    <name type="common">Green alga</name>
    <dbReference type="NCBI Taxonomy" id="145475"/>
    <lineage>
        <taxon>Eukaryota</taxon>
        <taxon>Viridiplantae</taxon>
        <taxon>Chlorophyta</taxon>
        <taxon>core chlorophytes</taxon>
        <taxon>Trebouxiophyceae</taxon>
        <taxon>Chlorellales</taxon>
        <taxon>Chlorellaceae</taxon>
        <taxon>Helicosporidium</taxon>
    </lineage>
</organism>
<keyword evidence="3 5" id="KW-0413">Isomerase</keyword>
<dbReference type="PROSITE" id="PS51440">
    <property type="entry name" value="TIM_2"/>
    <property type="match status" value="1"/>
</dbReference>